<evidence type="ECO:0000313" key="1">
    <source>
        <dbReference type="EMBL" id="AIA80088.1"/>
    </source>
</evidence>
<dbReference type="KEGG" id="vg:19524846"/>
<organism evidence="1 2">
    <name type="scientific">Escherichia phage vB_EcoM_JS09</name>
    <dbReference type="NCBI Taxonomy" id="1430444"/>
    <lineage>
        <taxon>Viruses</taxon>
        <taxon>Duplodnaviria</taxon>
        <taxon>Heunggongvirae</taxon>
        <taxon>Uroviricota</taxon>
        <taxon>Caudoviricetes</taxon>
        <taxon>Pantevenvirales</taxon>
        <taxon>Straboviridae</taxon>
        <taxon>Tevenvirinae</taxon>
        <taxon>Mosigvirus</taxon>
        <taxon>Mosigvirus JS09</taxon>
    </lineage>
</organism>
<sequence length="85" mass="9652">MTLDEFNNAGLGLEVEMDVKDDDGFENTIKYWIEPLRVEGNEVKAVHVCTDWAIEFSFNIMDNDTPGSILKMAEACIEDAYNDED</sequence>
<protein>
    <recommendedName>
        <fullName evidence="3">Phage protein</fullName>
    </recommendedName>
</protein>
<dbReference type="EMBL" id="KF582788">
    <property type="protein sequence ID" value="AIA80088.1"/>
    <property type="molecule type" value="Genomic_DNA"/>
</dbReference>
<dbReference type="InterPro" id="IPR057968">
    <property type="entry name" value="T4_Y03C-like"/>
</dbReference>
<evidence type="ECO:0000313" key="2">
    <source>
        <dbReference type="Proteomes" id="UP000019733"/>
    </source>
</evidence>
<accession>A0A060BMN9</accession>
<proteinExistence type="predicted"/>
<keyword evidence="2" id="KW-1185">Reference proteome</keyword>
<reference evidence="1" key="1">
    <citation type="submission" date="2015-07" db="EMBL/GenBank/DDBJ databases">
        <title>Isolation and characterization of a novel lytic T4-like coliphage vB_EcoM_JS09 infecting APEC.</title>
        <authorList>
            <person name="Zhou Y."/>
            <person name="Bao H.D."/>
            <person name="Zhang H."/>
            <person name="Wang R."/>
        </authorList>
    </citation>
    <scope>NUCLEOTIDE SEQUENCE</scope>
</reference>
<dbReference type="Proteomes" id="UP000019733">
    <property type="component" value="Segment"/>
</dbReference>
<dbReference type="OrthoDB" id="19114at10239"/>
<dbReference type="RefSeq" id="YP_009037444.1">
    <property type="nucleotide sequence ID" value="NC_024124.2"/>
</dbReference>
<name>A0A060BMN9_9CAUD</name>
<gene>
    <name evidence="1" type="ORF">JS09_0121</name>
</gene>
<dbReference type="Pfam" id="PF25721">
    <property type="entry name" value="T4_Y03C"/>
    <property type="match status" value="1"/>
</dbReference>
<evidence type="ECO:0008006" key="3">
    <source>
        <dbReference type="Google" id="ProtNLM"/>
    </source>
</evidence>
<dbReference type="GeneID" id="19524846"/>